<evidence type="ECO:0000313" key="2">
    <source>
        <dbReference type="EMBL" id="OGM60716.1"/>
    </source>
</evidence>
<protein>
    <recommendedName>
        <fullName evidence="4">ROK family protein</fullName>
    </recommendedName>
</protein>
<dbReference type="SUPFAM" id="SSF53067">
    <property type="entry name" value="Actin-like ATPase domain"/>
    <property type="match status" value="1"/>
</dbReference>
<dbReference type="STRING" id="1802517.A2892_01575"/>
<dbReference type="InterPro" id="IPR000600">
    <property type="entry name" value="ROK"/>
</dbReference>
<name>A0A1F8B9I9_9BACT</name>
<dbReference type="InterPro" id="IPR043129">
    <property type="entry name" value="ATPase_NBD"/>
</dbReference>
<dbReference type="Proteomes" id="UP000176404">
    <property type="component" value="Unassembled WGS sequence"/>
</dbReference>
<accession>A0A1F8B9I9</accession>
<comment type="caution">
    <text evidence="2">The sequence shown here is derived from an EMBL/GenBank/DDBJ whole genome shotgun (WGS) entry which is preliminary data.</text>
</comment>
<evidence type="ECO:0000256" key="1">
    <source>
        <dbReference type="ARBA" id="ARBA00006479"/>
    </source>
</evidence>
<comment type="similarity">
    <text evidence="1">Belongs to the ROK (NagC/XylR) family.</text>
</comment>
<gene>
    <name evidence="2" type="ORF">A2892_01575</name>
</gene>
<dbReference type="PANTHER" id="PTHR18964:SF149">
    <property type="entry name" value="BIFUNCTIONAL UDP-N-ACETYLGLUCOSAMINE 2-EPIMERASE_N-ACETYLMANNOSAMINE KINASE"/>
    <property type="match status" value="1"/>
</dbReference>
<organism evidence="2 3">
    <name type="scientific">Candidatus Woesebacteria bacterium RIFCSPLOWO2_01_FULL_39_10b</name>
    <dbReference type="NCBI Taxonomy" id="1802517"/>
    <lineage>
        <taxon>Bacteria</taxon>
        <taxon>Candidatus Woeseibacteriota</taxon>
    </lineage>
</organism>
<reference evidence="2 3" key="1">
    <citation type="journal article" date="2016" name="Nat. Commun.">
        <title>Thousands of microbial genomes shed light on interconnected biogeochemical processes in an aquifer system.</title>
        <authorList>
            <person name="Anantharaman K."/>
            <person name="Brown C.T."/>
            <person name="Hug L.A."/>
            <person name="Sharon I."/>
            <person name="Castelle C.J."/>
            <person name="Probst A.J."/>
            <person name="Thomas B.C."/>
            <person name="Singh A."/>
            <person name="Wilkins M.J."/>
            <person name="Karaoz U."/>
            <person name="Brodie E.L."/>
            <person name="Williams K.H."/>
            <person name="Hubbard S.S."/>
            <person name="Banfield J.F."/>
        </authorList>
    </citation>
    <scope>NUCLEOTIDE SEQUENCE [LARGE SCALE GENOMIC DNA]</scope>
</reference>
<evidence type="ECO:0000313" key="3">
    <source>
        <dbReference type="Proteomes" id="UP000176404"/>
    </source>
</evidence>
<dbReference type="AlphaFoldDB" id="A0A1F8B9I9"/>
<evidence type="ECO:0008006" key="4">
    <source>
        <dbReference type="Google" id="ProtNLM"/>
    </source>
</evidence>
<dbReference type="Pfam" id="PF00480">
    <property type="entry name" value="ROK"/>
    <property type="match status" value="1"/>
</dbReference>
<dbReference type="CDD" id="cd23763">
    <property type="entry name" value="ASKHA_ATPase_ROK"/>
    <property type="match status" value="1"/>
</dbReference>
<proteinExistence type="inferred from homology"/>
<dbReference type="EMBL" id="MGHD01000003">
    <property type="protein sequence ID" value="OGM60716.1"/>
    <property type="molecule type" value="Genomic_DNA"/>
</dbReference>
<dbReference type="Gene3D" id="3.30.420.40">
    <property type="match status" value="2"/>
</dbReference>
<sequence>MFLLFDIGGTKMRLAVSKDCKEILSFQVFDTPLGFKEAIKIIANYWQKVGSNAKLTAVVGGVAGVFNKEKTRLFKSPNLPEWEGEPLKEGLEKLLESKVYLENDTALAGLAEAVKGSGKGYSINAYITIGTGVGGVRIVNQKIDKNIFGFEPGHQIIDADSSITGKFLDLEGLVGGSGIKKRFGKNPEEINDEKIWNEITKLLAIGLANTILHWSPGVVILGGGIIQSEKVSWEKLKNYLQEYLKIFPRVPEIKKSLLGDKGGLEGALVYLNEFRQTI</sequence>
<dbReference type="PANTHER" id="PTHR18964">
    <property type="entry name" value="ROK (REPRESSOR, ORF, KINASE) FAMILY"/>
    <property type="match status" value="1"/>
</dbReference>